<organism evidence="2 3">
    <name type="scientific">Podospora fimiseda</name>
    <dbReference type="NCBI Taxonomy" id="252190"/>
    <lineage>
        <taxon>Eukaryota</taxon>
        <taxon>Fungi</taxon>
        <taxon>Dikarya</taxon>
        <taxon>Ascomycota</taxon>
        <taxon>Pezizomycotina</taxon>
        <taxon>Sordariomycetes</taxon>
        <taxon>Sordariomycetidae</taxon>
        <taxon>Sordariales</taxon>
        <taxon>Podosporaceae</taxon>
        <taxon>Podospora</taxon>
    </lineage>
</organism>
<gene>
    <name evidence="2" type="ORF">QBC38DRAFT_460590</name>
</gene>
<reference evidence="2" key="2">
    <citation type="submission" date="2023-05" db="EMBL/GenBank/DDBJ databases">
        <authorList>
            <consortium name="Lawrence Berkeley National Laboratory"/>
            <person name="Steindorff A."/>
            <person name="Hensen N."/>
            <person name="Bonometti L."/>
            <person name="Westerberg I."/>
            <person name="Brannstrom I.O."/>
            <person name="Guillou S."/>
            <person name="Cros-Aarteil S."/>
            <person name="Calhoun S."/>
            <person name="Haridas S."/>
            <person name="Kuo A."/>
            <person name="Mondo S."/>
            <person name="Pangilinan J."/>
            <person name="Riley R."/>
            <person name="Labutti K."/>
            <person name="Andreopoulos B."/>
            <person name="Lipzen A."/>
            <person name="Chen C."/>
            <person name="Yanf M."/>
            <person name="Daum C."/>
            <person name="Ng V."/>
            <person name="Clum A."/>
            <person name="Ohm R."/>
            <person name="Martin F."/>
            <person name="Silar P."/>
            <person name="Natvig D."/>
            <person name="Lalanne C."/>
            <person name="Gautier V."/>
            <person name="Ament-Velasquez S.L."/>
            <person name="Kruys A."/>
            <person name="Hutchinson M.I."/>
            <person name="Powell A.J."/>
            <person name="Barry K."/>
            <person name="Miller A.N."/>
            <person name="Grigoriev I.V."/>
            <person name="Debuchy R."/>
            <person name="Gladieux P."/>
            <person name="Thoren M.H."/>
            <person name="Johannesson H."/>
        </authorList>
    </citation>
    <scope>NUCLEOTIDE SEQUENCE</scope>
    <source>
        <strain evidence="2">CBS 990.96</strain>
    </source>
</reference>
<dbReference type="Proteomes" id="UP001301958">
    <property type="component" value="Unassembled WGS sequence"/>
</dbReference>
<comment type="caution">
    <text evidence="2">The sequence shown here is derived from an EMBL/GenBank/DDBJ whole genome shotgun (WGS) entry which is preliminary data.</text>
</comment>
<dbReference type="AlphaFoldDB" id="A0AAN6YN13"/>
<keyword evidence="3" id="KW-1185">Reference proteome</keyword>
<accession>A0AAN6YN13</accession>
<proteinExistence type="predicted"/>
<reference evidence="2" key="1">
    <citation type="journal article" date="2023" name="Mol. Phylogenet. Evol.">
        <title>Genome-scale phylogeny and comparative genomics of the fungal order Sordariales.</title>
        <authorList>
            <person name="Hensen N."/>
            <person name="Bonometti L."/>
            <person name="Westerberg I."/>
            <person name="Brannstrom I.O."/>
            <person name="Guillou S."/>
            <person name="Cros-Aarteil S."/>
            <person name="Calhoun S."/>
            <person name="Haridas S."/>
            <person name="Kuo A."/>
            <person name="Mondo S."/>
            <person name="Pangilinan J."/>
            <person name="Riley R."/>
            <person name="LaButti K."/>
            <person name="Andreopoulos B."/>
            <person name="Lipzen A."/>
            <person name="Chen C."/>
            <person name="Yan M."/>
            <person name="Daum C."/>
            <person name="Ng V."/>
            <person name="Clum A."/>
            <person name="Steindorff A."/>
            <person name="Ohm R.A."/>
            <person name="Martin F."/>
            <person name="Silar P."/>
            <person name="Natvig D.O."/>
            <person name="Lalanne C."/>
            <person name="Gautier V."/>
            <person name="Ament-Velasquez S.L."/>
            <person name="Kruys A."/>
            <person name="Hutchinson M.I."/>
            <person name="Powell A.J."/>
            <person name="Barry K."/>
            <person name="Miller A.N."/>
            <person name="Grigoriev I.V."/>
            <person name="Debuchy R."/>
            <person name="Gladieux P."/>
            <person name="Hiltunen Thoren M."/>
            <person name="Johannesson H."/>
        </authorList>
    </citation>
    <scope>NUCLEOTIDE SEQUENCE</scope>
    <source>
        <strain evidence="2">CBS 990.96</strain>
    </source>
</reference>
<sequence length="452" mass="50617">MSSPYDYNYEDGSSYLPADMRHYLSPYENPGHHSDAGSRSGSRHGSQTGSRSGSQPGSRSGSQPAARSGSRASSQASRTSSQGSRVRYIEDELSALQLGAQAEYTALERVRVLEQIRSDPYKLVSLKQDSRKYRVTIFAFYLGFKMLQSSAGLRALADVGEKVWGGWRKATKDETLLEGNPKQNPGLMRSWAKDFLAKIRENPPTIFISDRVDGEGLTNRLSWRGETDIYDAKIAVLYRLNAVLIDNALMLADSEIDKADEEFEKLMFLLAISAAHELVHVFLGYLVGYDDVLTPQAAQWPGQPLLSKGEAGRTWEGYLMGFQLLAFHDPQSRFGEYQAGELIGVRSASSSSGVQLNHNWIRDCLRFNFNFRNPIPAKTVPISKRAKTMQYIRGPPKHREDVLGKELKPFIKGVNTIRCQDISENLMAEIKEIGRNRKAIYVRPSNRGMYTA</sequence>
<dbReference type="EMBL" id="MU865482">
    <property type="protein sequence ID" value="KAK4222243.1"/>
    <property type="molecule type" value="Genomic_DNA"/>
</dbReference>
<feature type="compositionally biased region" description="Low complexity" evidence="1">
    <location>
        <begin position="37"/>
        <end position="85"/>
    </location>
</feature>
<evidence type="ECO:0000313" key="2">
    <source>
        <dbReference type="EMBL" id="KAK4222243.1"/>
    </source>
</evidence>
<evidence type="ECO:0000313" key="3">
    <source>
        <dbReference type="Proteomes" id="UP001301958"/>
    </source>
</evidence>
<protein>
    <submittedName>
        <fullName evidence="2">Uncharacterized protein</fullName>
    </submittedName>
</protein>
<name>A0AAN6YN13_9PEZI</name>
<evidence type="ECO:0000256" key="1">
    <source>
        <dbReference type="SAM" id="MobiDB-lite"/>
    </source>
</evidence>
<feature type="region of interest" description="Disordered" evidence="1">
    <location>
        <begin position="1"/>
        <end position="85"/>
    </location>
</feature>